<dbReference type="Proteomes" id="UP000000328">
    <property type="component" value="Chromosome"/>
</dbReference>
<dbReference type="Gene3D" id="1.10.357.10">
    <property type="entry name" value="Tetracycline Repressor, domain 2"/>
    <property type="match status" value="1"/>
</dbReference>
<protein>
    <submittedName>
        <fullName evidence="7">TetR family transcriptional regulator</fullName>
    </submittedName>
</protein>
<sequence>MIAELCTRFLAARGQGDQGRRAGDGDRRGPAPGKDPAVTGKVLEVSPSSAPDPSGKPRTGPSRRDAKENLARILTAAADVFAEQGCNATLADVAKAADVGVATVYRTFATKDDLIHEVYAPQFARAEQQALDAGLNPDPWAGIAGFLEDCSTTIAPDRGFRELLSGSYSETLGWSRPRTPHRLAKLVEDSHNRTGKHLEKLVRRAREAGLVRDDLVAGDLLLLSMAVQTSVEFGGPSHPRLYRRMIGFLMDSLQPARDAPTPLPEPGLTNRQIAALERQRRKRMSGSAEA</sequence>
<evidence type="ECO:0000256" key="4">
    <source>
        <dbReference type="PROSITE-ProRule" id="PRU00335"/>
    </source>
</evidence>
<dbReference type="PROSITE" id="PS50977">
    <property type="entry name" value="HTH_TETR_2"/>
    <property type="match status" value="1"/>
</dbReference>
<dbReference type="EMBL" id="CP002000">
    <property type="protein sequence ID" value="ADJ48205.1"/>
    <property type="molecule type" value="Genomic_DNA"/>
</dbReference>
<evidence type="ECO:0000256" key="1">
    <source>
        <dbReference type="ARBA" id="ARBA00023015"/>
    </source>
</evidence>
<dbReference type="InterPro" id="IPR009057">
    <property type="entry name" value="Homeodomain-like_sf"/>
</dbReference>
<dbReference type="KEGG" id="amd:AMED_6474"/>
<name>A0A0H3DB11_AMYMU</name>
<evidence type="ECO:0000313" key="8">
    <source>
        <dbReference type="Proteomes" id="UP000000328"/>
    </source>
</evidence>
<feature type="region of interest" description="Disordered" evidence="5">
    <location>
        <begin position="13"/>
        <end position="65"/>
    </location>
</feature>
<dbReference type="InterPro" id="IPR001647">
    <property type="entry name" value="HTH_TetR"/>
</dbReference>
<feature type="domain" description="HTH tetR-type" evidence="6">
    <location>
        <begin position="67"/>
        <end position="126"/>
    </location>
</feature>
<dbReference type="PANTHER" id="PTHR30055:SF234">
    <property type="entry name" value="HTH-TYPE TRANSCRIPTIONAL REGULATOR BETI"/>
    <property type="match status" value="1"/>
</dbReference>
<evidence type="ECO:0000313" key="7">
    <source>
        <dbReference type="EMBL" id="ADJ48205.1"/>
    </source>
</evidence>
<evidence type="ECO:0000256" key="5">
    <source>
        <dbReference type="SAM" id="MobiDB-lite"/>
    </source>
</evidence>
<dbReference type="PANTHER" id="PTHR30055">
    <property type="entry name" value="HTH-TYPE TRANSCRIPTIONAL REGULATOR RUTR"/>
    <property type="match status" value="1"/>
</dbReference>
<dbReference type="InterPro" id="IPR036271">
    <property type="entry name" value="Tet_transcr_reg_TetR-rel_C_sf"/>
</dbReference>
<organism evidence="7 8">
    <name type="scientific">Amycolatopsis mediterranei (strain U-32)</name>
    <dbReference type="NCBI Taxonomy" id="749927"/>
    <lineage>
        <taxon>Bacteria</taxon>
        <taxon>Bacillati</taxon>
        <taxon>Actinomycetota</taxon>
        <taxon>Actinomycetes</taxon>
        <taxon>Pseudonocardiales</taxon>
        <taxon>Pseudonocardiaceae</taxon>
        <taxon>Amycolatopsis</taxon>
    </lineage>
</organism>
<dbReference type="PATRIC" id="fig|749927.5.peg.6730"/>
<evidence type="ECO:0000259" key="6">
    <source>
        <dbReference type="PROSITE" id="PS50977"/>
    </source>
</evidence>
<keyword evidence="3" id="KW-0804">Transcription</keyword>
<dbReference type="InterPro" id="IPR049445">
    <property type="entry name" value="TetR_SbtR-like_C"/>
</dbReference>
<reference evidence="7 8" key="1">
    <citation type="journal article" date="2010" name="Cell Res.">
        <title>Complete genome sequence of the rifamycin SV-producing Amycolatopsis mediterranei U32 revealed its genetic characteristics in phylogeny and metabolism.</title>
        <authorList>
            <person name="Zhao W."/>
            <person name="Zhong Y."/>
            <person name="Yuan H."/>
            <person name="Wang J."/>
            <person name="Zheng H."/>
            <person name="Wang Y."/>
            <person name="Cen X."/>
            <person name="Xu F."/>
            <person name="Bai J."/>
            <person name="Han X."/>
            <person name="Lu G."/>
            <person name="Zhu Y."/>
            <person name="Shao Z."/>
            <person name="Yan H."/>
            <person name="Li C."/>
            <person name="Peng N."/>
            <person name="Zhang Z."/>
            <person name="Zhang Y."/>
            <person name="Lin W."/>
            <person name="Fan Y."/>
            <person name="Qin Z."/>
            <person name="Hu Y."/>
            <person name="Zhu B."/>
            <person name="Wang S."/>
            <person name="Ding X."/>
            <person name="Zhao G.P."/>
        </authorList>
    </citation>
    <scope>NUCLEOTIDE SEQUENCE [LARGE SCALE GENOMIC DNA]</scope>
    <source>
        <strain evidence="8">U-32</strain>
    </source>
</reference>
<dbReference type="RefSeq" id="WP_013228254.1">
    <property type="nucleotide sequence ID" value="NC_014318.1"/>
</dbReference>
<gene>
    <name evidence="7" type="ordered locus">AMED_6474</name>
</gene>
<dbReference type="PRINTS" id="PR00455">
    <property type="entry name" value="HTHTETR"/>
</dbReference>
<accession>A0A0H3DB11</accession>
<proteinExistence type="predicted"/>
<dbReference type="GO" id="GO:0003700">
    <property type="term" value="F:DNA-binding transcription factor activity"/>
    <property type="evidence" value="ECO:0007669"/>
    <property type="project" value="TreeGrafter"/>
</dbReference>
<evidence type="ECO:0000256" key="2">
    <source>
        <dbReference type="ARBA" id="ARBA00023125"/>
    </source>
</evidence>
<dbReference type="SUPFAM" id="SSF46689">
    <property type="entry name" value="Homeodomain-like"/>
    <property type="match status" value="1"/>
</dbReference>
<feature type="compositionally biased region" description="Basic and acidic residues" evidence="5">
    <location>
        <begin position="18"/>
        <end position="29"/>
    </location>
</feature>
<keyword evidence="1" id="KW-0805">Transcription regulation</keyword>
<dbReference type="Pfam" id="PF21597">
    <property type="entry name" value="TetR_C_43"/>
    <property type="match status" value="1"/>
</dbReference>
<feature type="DNA-binding region" description="H-T-H motif" evidence="4">
    <location>
        <begin position="89"/>
        <end position="108"/>
    </location>
</feature>
<dbReference type="GO" id="GO:0000976">
    <property type="term" value="F:transcription cis-regulatory region binding"/>
    <property type="evidence" value="ECO:0007669"/>
    <property type="project" value="TreeGrafter"/>
</dbReference>
<dbReference type="OrthoDB" id="3192968at2"/>
<dbReference type="HOGENOM" id="CLU_069356_17_0_11"/>
<evidence type="ECO:0000256" key="3">
    <source>
        <dbReference type="ARBA" id="ARBA00023163"/>
    </source>
</evidence>
<keyword evidence="2 4" id="KW-0238">DNA-binding</keyword>
<dbReference type="eggNOG" id="COG1309">
    <property type="taxonomic scope" value="Bacteria"/>
</dbReference>
<dbReference type="GeneID" id="92874128"/>
<dbReference type="AlphaFoldDB" id="A0A0H3DB11"/>
<dbReference type="Pfam" id="PF00440">
    <property type="entry name" value="TetR_N"/>
    <property type="match status" value="1"/>
</dbReference>
<dbReference type="SUPFAM" id="SSF48498">
    <property type="entry name" value="Tetracyclin repressor-like, C-terminal domain"/>
    <property type="match status" value="1"/>
</dbReference>
<dbReference type="InterPro" id="IPR050109">
    <property type="entry name" value="HTH-type_TetR-like_transc_reg"/>
</dbReference>